<gene>
    <name evidence="1" type="ORF">MRB53_009155</name>
</gene>
<keyword evidence="2" id="KW-1185">Reference proteome</keyword>
<protein>
    <submittedName>
        <fullName evidence="1">Uncharacterized protein</fullName>
    </submittedName>
</protein>
<dbReference type="EMBL" id="CM056811">
    <property type="protein sequence ID" value="KAJ8634888.1"/>
    <property type="molecule type" value="Genomic_DNA"/>
</dbReference>
<evidence type="ECO:0000313" key="1">
    <source>
        <dbReference type="EMBL" id="KAJ8634888.1"/>
    </source>
</evidence>
<sequence length="105" mass="11674">MVELAPSTFCKMGRNVFLLDVKNCNRVLRVSRDGDLLVKAREEGKVQEAMNLLSEMQEKGCGPNDVTYNVLINGLSEKGELDKAQELIKEMSRSGLNVSAFMLAH</sequence>
<organism evidence="1 2">
    <name type="scientific">Persea americana</name>
    <name type="common">Avocado</name>
    <dbReference type="NCBI Taxonomy" id="3435"/>
    <lineage>
        <taxon>Eukaryota</taxon>
        <taxon>Viridiplantae</taxon>
        <taxon>Streptophyta</taxon>
        <taxon>Embryophyta</taxon>
        <taxon>Tracheophyta</taxon>
        <taxon>Spermatophyta</taxon>
        <taxon>Magnoliopsida</taxon>
        <taxon>Magnoliidae</taxon>
        <taxon>Laurales</taxon>
        <taxon>Lauraceae</taxon>
        <taxon>Persea</taxon>
    </lineage>
</organism>
<dbReference type="Proteomes" id="UP001234297">
    <property type="component" value="Chromosome 3"/>
</dbReference>
<proteinExistence type="predicted"/>
<reference evidence="1 2" key="1">
    <citation type="journal article" date="2022" name="Hortic Res">
        <title>A haplotype resolved chromosomal level avocado genome allows analysis of novel avocado genes.</title>
        <authorList>
            <person name="Nath O."/>
            <person name="Fletcher S.J."/>
            <person name="Hayward A."/>
            <person name="Shaw L.M."/>
            <person name="Masouleh A.K."/>
            <person name="Furtado A."/>
            <person name="Henry R.J."/>
            <person name="Mitter N."/>
        </authorList>
    </citation>
    <scope>NUCLEOTIDE SEQUENCE [LARGE SCALE GENOMIC DNA]</scope>
    <source>
        <strain evidence="2">cv. Hass</strain>
    </source>
</reference>
<name>A0ACC2LNZ7_PERAE</name>
<accession>A0ACC2LNZ7</accession>
<evidence type="ECO:0000313" key="2">
    <source>
        <dbReference type="Proteomes" id="UP001234297"/>
    </source>
</evidence>
<comment type="caution">
    <text evidence="1">The sequence shown here is derived from an EMBL/GenBank/DDBJ whole genome shotgun (WGS) entry which is preliminary data.</text>
</comment>